<dbReference type="SUPFAM" id="SSF56796">
    <property type="entry name" value="Dehydroquinate synthase-like"/>
    <property type="match status" value="1"/>
</dbReference>
<dbReference type="InterPro" id="IPR039697">
    <property type="entry name" value="Alcohol_dehydrogenase_Fe"/>
</dbReference>
<dbReference type="Gene3D" id="1.20.1090.10">
    <property type="entry name" value="Dehydroquinate synthase-like - alpha domain"/>
    <property type="match status" value="1"/>
</dbReference>
<dbReference type="GO" id="GO:0046872">
    <property type="term" value="F:metal ion binding"/>
    <property type="evidence" value="ECO:0007669"/>
    <property type="project" value="InterPro"/>
</dbReference>
<organism evidence="2">
    <name type="scientific">marine sediment metagenome</name>
    <dbReference type="NCBI Taxonomy" id="412755"/>
    <lineage>
        <taxon>unclassified sequences</taxon>
        <taxon>metagenomes</taxon>
        <taxon>ecological metagenomes</taxon>
    </lineage>
</organism>
<dbReference type="InterPro" id="IPR056798">
    <property type="entry name" value="ADH_Fe_C"/>
</dbReference>
<dbReference type="Pfam" id="PF25137">
    <property type="entry name" value="ADH_Fe_C"/>
    <property type="match status" value="1"/>
</dbReference>
<feature type="domain" description="Fe-containing alcohol dehydrogenase-like C-terminal" evidence="1">
    <location>
        <begin position="4"/>
        <end position="172"/>
    </location>
</feature>
<dbReference type="GO" id="GO:0004022">
    <property type="term" value="F:alcohol dehydrogenase (NAD+) activity"/>
    <property type="evidence" value="ECO:0007669"/>
    <property type="project" value="TreeGrafter"/>
</dbReference>
<dbReference type="PANTHER" id="PTHR11496:SF83">
    <property type="entry name" value="HYDROXYACID-OXOACID TRANSHYDROGENASE, MITOCHONDRIAL"/>
    <property type="match status" value="1"/>
</dbReference>
<dbReference type="InterPro" id="IPR018211">
    <property type="entry name" value="ADH_Fe_CS"/>
</dbReference>
<dbReference type="GO" id="GO:0005739">
    <property type="term" value="C:mitochondrion"/>
    <property type="evidence" value="ECO:0007669"/>
    <property type="project" value="TreeGrafter"/>
</dbReference>
<evidence type="ECO:0000259" key="1">
    <source>
        <dbReference type="Pfam" id="PF25137"/>
    </source>
</evidence>
<dbReference type="EMBL" id="BARS01039149">
    <property type="protein sequence ID" value="GAG15853.1"/>
    <property type="molecule type" value="Genomic_DNA"/>
</dbReference>
<reference evidence="2" key="1">
    <citation type="journal article" date="2014" name="Front. Microbiol.">
        <title>High frequency of phylogenetically diverse reductive dehalogenase-homologous genes in deep subseafloor sedimentary metagenomes.</title>
        <authorList>
            <person name="Kawai M."/>
            <person name="Futagami T."/>
            <person name="Toyoda A."/>
            <person name="Takaki Y."/>
            <person name="Nishi S."/>
            <person name="Hori S."/>
            <person name="Arai W."/>
            <person name="Tsubouchi T."/>
            <person name="Morono Y."/>
            <person name="Uchiyama I."/>
            <person name="Ito T."/>
            <person name="Fujiyama A."/>
            <person name="Inagaki F."/>
            <person name="Takami H."/>
        </authorList>
    </citation>
    <scope>NUCLEOTIDE SEQUENCE</scope>
    <source>
        <strain evidence="2">Expedition CK06-06</strain>
    </source>
</reference>
<feature type="non-terminal residue" evidence="2">
    <location>
        <position position="1"/>
    </location>
</feature>
<sequence length="182" mass="20329">WKSDFADGLAIKAAEMIFQYLPRAYKDRNDREAKEKMHIAASIAGLAFGNSQAGLSHSLGHSLGAVFHLPHGKACGISLPYSLQFEAKEPEVMDLLAEFAYYLRIEDVAALVKKIFDLLTAIDIPHSLNKTEISKEDFEARLDKLTENAGQDATAVTIKRTASNEEFRKLFECIYEGKEVDF</sequence>
<name>X0VTS0_9ZZZZ</name>
<gene>
    <name evidence="2" type="ORF">S01H1_59824</name>
</gene>
<protein>
    <recommendedName>
        <fullName evidence="1">Fe-containing alcohol dehydrogenase-like C-terminal domain-containing protein</fullName>
    </recommendedName>
</protein>
<dbReference type="PROSITE" id="PS00060">
    <property type="entry name" value="ADH_IRON_2"/>
    <property type="match status" value="1"/>
</dbReference>
<accession>X0VTS0</accession>
<proteinExistence type="predicted"/>
<evidence type="ECO:0000313" key="2">
    <source>
        <dbReference type="EMBL" id="GAG15853.1"/>
    </source>
</evidence>
<dbReference type="PANTHER" id="PTHR11496">
    <property type="entry name" value="ALCOHOL DEHYDROGENASE"/>
    <property type="match status" value="1"/>
</dbReference>
<comment type="caution">
    <text evidence="2">The sequence shown here is derived from an EMBL/GenBank/DDBJ whole genome shotgun (WGS) entry which is preliminary data.</text>
</comment>
<dbReference type="AlphaFoldDB" id="X0VTS0"/>